<keyword evidence="5" id="KW-1185">Reference proteome</keyword>
<dbReference type="EMBL" id="CP119878">
    <property type="protein sequence ID" value="WFD35042.1"/>
    <property type="molecule type" value="Genomic_DNA"/>
</dbReference>
<feature type="region of interest" description="Disordered" evidence="3">
    <location>
        <begin position="965"/>
        <end position="1060"/>
    </location>
</feature>
<dbReference type="GO" id="GO:0005829">
    <property type="term" value="C:cytosol"/>
    <property type="evidence" value="ECO:0007669"/>
    <property type="project" value="TreeGrafter"/>
</dbReference>
<sequence length="1116" mass="123446">MFSASSLNSLLDKQGVKPEEILDDADLLQECKAQSQKLMDYLQNPEVLSHLLGYVVGKTEVSLPDTAANEEKIGFKYPYIASEVLSSNMSGVSDMILQRKEEFLYPYWDAILEAPVGDPEPAATLKPQTVGMANKKPQPTEDETGRPTVAMSALKKGPGHAILASYWVKVNAMLLEQHPKELLEAIKGMPNFVERIVAHFESPTLVDFVFRLIQTDETHPEANMVEWLSENDLIPHVVGLLSPYVSQDFNYAASEFLKSVISLSAPSPTSLSQFAADGIGGGAYGMPSIGISNLLVRELASEENVRKMVAFMLDYKEAPSREENSRSFTRQRADFGLKPLSEMDSSEESAVEDDEDDALTLQMNLRKRSMSVARTVAEHRDSMATVRPDFGLRRTSMARPVLSQQAQNSAFISCAGVFIELIRKNNSDYFEQHLFHTLRNYLQMRQHELSDSAKGINMQDRYMTLEDLHFDDSVDIGVMEQALAEVSEKMGIVHLGSLLQILAERIPDMQAMMSSLPAGTPLVSTTVGVIEPLTQIRYCISELYAELLHCSNMALMNREPGTGPQYSPMGTLQGGIKGIEALASALQGEDAVIAEPDEYCGQTQEWQGTHSSEHIPEIHTECDEAEEHVAAEEEAQEPARDRQNSLGVHSSSSLNEGEEDDDAKSIASALSSLSLADLIQQFASGPSSLSSENEEPRVLGDYLKRQLLQHRVIPLLLELFLKYPWNNFLHNVVYDIVQQLFNGDMQKGANRELTVSVFEQAHLIETIIEGARRNKESSKQPRRVRLGYMGHLNLIAEETVKLLERYPRLIEMRVRSMIPQPEWDEYLANELNVSRAKEAVQLAGGRPSLTASDMLDSDTEDYGDGDDNNSLAHYLSAQMRNGMADDDDDEDDHVLALRRAAQQDPASLDDDDWGPFADQDNSGSFEFSASNSATEPELAISARSENLTPADWAADFRRTSMSSIPASAIQDDDSDSEEAPPRPHRHRRRSSASSSSSSDGGGSGDDSPYVDLHHPALLRHKAHDLSARRPGVPDESQSDSQHWPIAAAAKKRRASSSHGDRAAFLAKSALPYKVEETEDGLLRRTLEDGTTVVVPLDDAELFESETSSQDEGNSDN</sequence>
<evidence type="ECO:0000313" key="4">
    <source>
        <dbReference type="EMBL" id="WFD35042.1"/>
    </source>
</evidence>
<reference evidence="4" key="1">
    <citation type="submission" date="2023-03" db="EMBL/GenBank/DDBJ databases">
        <title>Mating type loci evolution in Malassezia.</title>
        <authorList>
            <person name="Coelho M.A."/>
        </authorList>
    </citation>
    <scope>NUCLEOTIDE SEQUENCE</scope>
    <source>
        <strain evidence="4">CBS 11721</strain>
    </source>
</reference>
<feature type="region of interest" description="Disordered" evidence="3">
    <location>
        <begin position="848"/>
        <end position="870"/>
    </location>
</feature>
<feature type="compositionally biased region" description="Polar residues" evidence="3">
    <location>
        <begin position="644"/>
        <end position="655"/>
    </location>
</feature>
<keyword evidence="2" id="KW-0131">Cell cycle</keyword>
<feature type="compositionally biased region" description="Polar residues" evidence="3">
    <location>
        <begin position="919"/>
        <end position="932"/>
    </location>
</feature>
<dbReference type="Proteomes" id="UP001219933">
    <property type="component" value="Chromosome 2"/>
</dbReference>
<feature type="region of interest" description="Disordered" evidence="3">
    <location>
        <begin position="625"/>
        <end position="665"/>
    </location>
</feature>
<dbReference type="PANTHER" id="PTHR12634">
    <property type="entry name" value="SIT4 YEAST -ASSOCIATING PROTEIN-RELATED"/>
    <property type="match status" value="1"/>
</dbReference>
<dbReference type="GO" id="GO:0019903">
    <property type="term" value="F:protein phosphatase binding"/>
    <property type="evidence" value="ECO:0007669"/>
    <property type="project" value="InterPro"/>
</dbReference>
<evidence type="ECO:0000256" key="1">
    <source>
        <dbReference type="ARBA" id="ARBA00006180"/>
    </source>
</evidence>
<evidence type="ECO:0000313" key="5">
    <source>
        <dbReference type="Proteomes" id="UP001219933"/>
    </source>
</evidence>
<name>A0AAF0EUV0_9BASI</name>
<evidence type="ECO:0000256" key="3">
    <source>
        <dbReference type="SAM" id="MobiDB-lite"/>
    </source>
</evidence>
<organism evidence="4 5">
    <name type="scientific">Malassezia cuniculi</name>
    <dbReference type="NCBI Taxonomy" id="948313"/>
    <lineage>
        <taxon>Eukaryota</taxon>
        <taxon>Fungi</taxon>
        <taxon>Dikarya</taxon>
        <taxon>Basidiomycota</taxon>
        <taxon>Ustilaginomycotina</taxon>
        <taxon>Malasseziomycetes</taxon>
        <taxon>Malasseziales</taxon>
        <taxon>Malasseziaceae</taxon>
        <taxon>Malassezia</taxon>
    </lineage>
</organism>
<feature type="compositionally biased region" description="Basic and acidic residues" evidence="3">
    <location>
        <begin position="625"/>
        <end position="643"/>
    </location>
</feature>
<evidence type="ECO:0000256" key="2">
    <source>
        <dbReference type="ARBA" id="ARBA00023306"/>
    </source>
</evidence>
<feature type="region of interest" description="Disordered" evidence="3">
    <location>
        <begin position="903"/>
        <end position="932"/>
    </location>
</feature>
<dbReference type="GO" id="GO:0019888">
    <property type="term" value="F:protein phosphatase regulator activity"/>
    <property type="evidence" value="ECO:0007669"/>
    <property type="project" value="TreeGrafter"/>
</dbReference>
<accession>A0AAF0EUV0</accession>
<gene>
    <name evidence="4" type="ORF">MCUN1_001888</name>
</gene>
<dbReference type="AlphaFoldDB" id="A0AAF0EUV0"/>
<dbReference type="InterPro" id="IPR007587">
    <property type="entry name" value="SAPS"/>
</dbReference>
<proteinExistence type="inferred from homology"/>
<protein>
    <recommendedName>
        <fullName evidence="6">SAPS-domain-containing protein</fullName>
    </recommendedName>
</protein>
<evidence type="ECO:0008006" key="6">
    <source>
        <dbReference type="Google" id="ProtNLM"/>
    </source>
</evidence>
<dbReference type="GO" id="GO:0005634">
    <property type="term" value="C:nucleus"/>
    <property type="evidence" value="ECO:0007669"/>
    <property type="project" value="TreeGrafter"/>
</dbReference>
<feature type="compositionally biased region" description="Acidic residues" evidence="3">
    <location>
        <begin position="855"/>
        <end position="867"/>
    </location>
</feature>
<dbReference type="PANTHER" id="PTHR12634:SF8">
    <property type="entry name" value="FIERY MOUNTAIN, ISOFORM D"/>
    <property type="match status" value="1"/>
</dbReference>
<comment type="similarity">
    <text evidence="1">Belongs to the SAPS family.</text>
</comment>
<dbReference type="Pfam" id="PF04499">
    <property type="entry name" value="SAPS"/>
    <property type="match status" value="1"/>
</dbReference>